<dbReference type="InterPro" id="IPR004046">
    <property type="entry name" value="GST_C"/>
</dbReference>
<comment type="subcellular location">
    <subcellularLocation>
        <location evidence="1">Cytoplasm</location>
    </subcellularLocation>
</comment>
<dbReference type="OrthoDB" id="4951845at2759"/>
<dbReference type="PROSITE" id="PS50405">
    <property type="entry name" value="GST_CTER"/>
    <property type="match status" value="1"/>
</dbReference>
<dbReference type="Gene3D" id="3.40.30.10">
    <property type="entry name" value="Glutaredoxin"/>
    <property type="match status" value="1"/>
</dbReference>
<dbReference type="GO" id="GO:0006749">
    <property type="term" value="P:glutathione metabolic process"/>
    <property type="evidence" value="ECO:0007669"/>
    <property type="project" value="TreeGrafter"/>
</dbReference>
<dbReference type="PANTHER" id="PTHR43917">
    <property type="match status" value="1"/>
</dbReference>
<dbReference type="AlphaFoldDB" id="A0A1S3I1B2"/>
<gene>
    <name evidence="6" type="primary">LOC106159400</name>
</gene>
<reference evidence="6" key="1">
    <citation type="submission" date="2025-08" db="UniProtKB">
        <authorList>
            <consortium name="RefSeq"/>
        </authorList>
    </citation>
    <scope>IDENTIFICATION</scope>
    <source>
        <tissue evidence="6">Gonads</tissue>
    </source>
</reference>
<dbReference type="InterPro" id="IPR004045">
    <property type="entry name" value="Glutathione_S-Trfase_N"/>
</dbReference>
<dbReference type="InterPro" id="IPR010987">
    <property type="entry name" value="Glutathione-S-Trfase_C-like"/>
</dbReference>
<dbReference type="PANTHER" id="PTHR43917:SF8">
    <property type="entry name" value="GH16740P-RELATED"/>
    <property type="match status" value="1"/>
</dbReference>
<dbReference type="GO" id="GO:0005737">
    <property type="term" value="C:cytoplasm"/>
    <property type="evidence" value="ECO:0007669"/>
    <property type="project" value="UniProtKB-SubCell"/>
</dbReference>
<name>A0A1S3I1B2_LINAN</name>
<dbReference type="InterPro" id="IPR051369">
    <property type="entry name" value="GST_Theta"/>
</dbReference>
<evidence type="ECO:0000313" key="6">
    <source>
        <dbReference type="RefSeq" id="XP_013391134.1"/>
    </source>
</evidence>
<proteinExistence type="predicted"/>
<feature type="domain" description="GST N-terminal" evidence="3">
    <location>
        <begin position="16"/>
        <end position="97"/>
    </location>
</feature>
<evidence type="ECO:0000259" key="3">
    <source>
        <dbReference type="PROSITE" id="PS50404"/>
    </source>
</evidence>
<evidence type="ECO:0000313" key="5">
    <source>
        <dbReference type="Proteomes" id="UP000085678"/>
    </source>
</evidence>
<evidence type="ECO:0000259" key="4">
    <source>
        <dbReference type="PROSITE" id="PS50405"/>
    </source>
</evidence>
<dbReference type="GO" id="GO:0004364">
    <property type="term" value="F:glutathione transferase activity"/>
    <property type="evidence" value="ECO:0007669"/>
    <property type="project" value="TreeGrafter"/>
</dbReference>
<dbReference type="PROSITE" id="PS50404">
    <property type="entry name" value="GST_NTER"/>
    <property type="match status" value="1"/>
</dbReference>
<dbReference type="SUPFAM" id="SSF52833">
    <property type="entry name" value="Thioredoxin-like"/>
    <property type="match status" value="1"/>
</dbReference>
<evidence type="ECO:0000256" key="2">
    <source>
        <dbReference type="ARBA" id="ARBA00022490"/>
    </source>
</evidence>
<dbReference type="InterPro" id="IPR040079">
    <property type="entry name" value="Glutathione_S-Trfase"/>
</dbReference>
<dbReference type="KEGG" id="lak:106159400"/>
<dbReference type="SFLD" id="SFLDS00019">
    <property type="entry name" value="Glutathione_Transferase_(cytos"/>
    <property type="match status" value="1"/>
</dbReference>
<protein>
    <submittedName>
        <fullName evidence="6">Glutathione S-transferase theta-1</fullName>
    </submittedName>
</protein>
<dbReference type="STRING" id="7574.A0A1S3I1B2"/>
<dbReference type="InterPro" id="IPR036249">
    <property type="entry name" value="Thioredoxin-like_sf"/>
</dbReference>
<sequence length="241" mass="27753">MDSNKATSAGGATPVVPVQLYVVRLSPPCRAVWIYMLQNKINHELIDVDFTQGEESTPDFIIKNPHQEVPILVDDDIVAFEGQAILRYLATTYTNFAGYGNTARERALCESIISWASSELHRVVGYYYTYPQFLDRFRLPSDSANEALIEAGIKGMTKHLETLEKRYLQKSPYLVGDEITVADTVVATILCQAEWVGFKFKIWPRVNQWLDNVKQQEFWDRVHDAHYQFLRELEQEVPQFD</sequence>
<dbReference type="Pfam" id="PF00043">
    <property type="entry name" value="GST_C"/>
    <property type="match status" value="1"/>
</dbReference>
<dbReference type="Gene3D" id="1.20.1050.10">
    <property type="match status" value="1"/>
</dbReference>
<dbReference type="Proteomes" id="UP000085678">
    <property type="component" value="Unplaced"/>
</dbReference>
<dbReference type="RefSeq" id="XP_013391134.1">
    <property type="nucleotide sequence ID" value="XM_013535680.1"/>
</dbReference>
<dbReference type="InterPro" id="IPR036282">
    <property type="entry name" value="Glutathione-S-Trfase_C_sf"/>
</dbReference>
<feature type="domain" description="GST C-terminal" evidence="4">
    <location>
        <begin position="102"/>
        <end position="240"/>
    </location>
</feature>
<keyword evidence="5" id="KW-1185">Reference proteome</keyword>
<keyword evidence="2" id="KW-0963">Cytoplasm</keyword>
<dbReference type="InParanoid" id="A0A1S3I1B2"/>
<dbReference type="OMA" id="RISPPCR"/>
<dbReference type="SFLD" id="SFLDG00358">
    <property type="entry name" value="Main_(cytGST)"/>
    <property type="match status" value="1"/>
</dbReference>
<accession>A0A1S3I1B2</accession>
<dbReference type="Pfam" id="PF13417">
    <property type="entry name" value="GST_N_3"/>
    <property type="match status" value="1"/>
</dbReference>
<evidence type="ECO:0000256" key="1">
    <source>
        <dbReference type="ARBA" id="ARBA00004496"/>
    </source>
</evidence>
<dbReference type="SUPFAM" id="SSF47616">
    <property type="entry name" value="GST C-terminal domain-like"/>
    <property type="match status" value="1"/>
</dbReference>
<organism evidence="5 6">
    <name type="scientific">Lingula anatina</name>
    <name type="common">Brachiopod</name>
    <name type="synonym">Lingula unguis</name>
    <dbReference type="NCBI Taxonomy" id="7574"/>
    <lineage>
        <taxon>Eukaryota</taxon>
        <taxon>Metazoa</taxon>
        <taxon>Spiralia</taxon>
        <taxon>Lophotrochozoa</taxon>
        <taxon>Brachiopoda</taxon>
        <taxon>Linguliformea</taxon>
        <taxon>Lingulata</taxon>
        <taxon>Lingulida</taxon>
        <taxon>Linguloidea</taxon>
        <taxon>Lingulidae</taxon>
        <taxon>Lingula</taxon>
    </lineage>
</organism>
<dbReference type="GeneID" id="106159400"/>